<dbReference type="RefSeq" id="WP_185058780.1">
    <property type="nucleotide sequence ID" value="NZ_BAABJP010000001.1"/>
</dbReference>
<dbReference type="Proteomes" id="UP001428817">
    <property type="component" value="Unassembled WGS sequence"/>
</dbReference>
<dbReference type="PANTHER" id="PTHR30086">
    <property type="entry name" value="ARGININE EXPORTER PROTEIN ARGO"/>
    <property type="match status" value="1"/>
</dbReference>
<keyword evidence="5 6" id="KW-0472">Membrane</keyword>
<keyword evidence="4 6" id="KW-1133">Transmembrane helix</keyword>
<dbReference type="PANTHER" id="PTHR30086:SF20">
    <property type="entry name" value="ARGININE EXPORTER PROTEIN ARGO-RELATED"/>
    <property type="match status" value="1"/>
</dbReference>
<organism evidence="7 8">
    <name type="scientific">Pseudonocardia eucalypti</name>
    <dbReference type="NCBI Taxonomy" id="648755"/>
    <lineage>
        <taxon>Bacteria</taxon>
        <taxon>Bacillati</taxon>
        <taxon>Actinomycetota</taxon>
        <taxon>Actinomycetes</taxon>
        <taxon>Pseudonocardiales</taxon>
        <taxon>Pseudonocardiaceae</taxon>
        <taxon>Pseudonocardia</taxon>
    </lineage>
</organism>
<evidence type="ECO:0000313" key="7">
    <source>
        <dbReference type="EMBL" id="GAA5146225.1"/>
    </source>
</evidence>
<feature type="transmembrane region" description="Helical" evidence="6">
    <location>
        <begin position="68"/>
        <end position="88"/>
    </location>
</feature>
<feature type="transmembrane region" description="Helical" evidence="6">
    <location>
        <begin position="183"/>
        <end position="201"/>
    </location>
</feature>
<evidence type="ECO:0000256" key="2">
    <source>
        <dbReference type="ARBA" id="ARBA00022475"/>
    </source>
</evidence>
<dbReference type="Pfam" id="PF01810">
    <property type="entry name" value="LysE"/>
    <property type="match status" value="1"/>
</dbReference>
<feature type="transmembrane region" description="Helical" evidence="6">
    <location>
        <begin position="6"/>
        <end position="25"/>
    </location>
</feature>
<evidence type="ECO:0000256" key="6">
    <source>
        <dbReference type="SAM" id="Phobius"/>
    </source>
</evidence>
<name>A0ABP9PLB2_9PSEU</name>
<protein>
    <submittedName>
        <fullName evidence="7">LysE family translocator</fullName>
    </submittedName>
</protein>
<evidence type="ECO:0000313" key="8">
    <source>
        <dbReference type="Proteomes" id="UP001428817"/>
    </source>
</evidence>
<comment type="subcellular location">
    <subcellularLocation>
        <location evidence="1">Cell membrane</location>
        <topology evidence="1">Multi-pass membrane protein</topology>
    </subcellularLocation>
</comment>
<keyword evidence="3 6" id="KW-0812">Transmembrane</keyword>
<feature type="transmembrane region" description="Helical" evidence="6">
    <location>
        <begin position="37"/>
        <end position="62"/>
    </location>
</feature>
<dbReference type="EMBL" id="BAABJP010000001">
    <property type="protein sequence ID" value="GAA5146225.1"/>
    <property type="molecule type" value="Genomic_DNA"/>
</dbReference>
<dbReference type="InterPro" id="IPR001123">
    <property type="entry name" value="LeuE-type"/>
</dbReference>
<dbReference type="PIRSF" id="PIRSF006324">
    <property type="entry name" value="LeuE"/>
    <property type="match status" value="1"/>
</dbReference>
<evidence type="ECO:0000256" key="5">
    <source>
        <dbReference type="ARBA" id="ARBA00023136"/>
    </source>
</evidence>
<sequence length="205" mass="21372">MEYLPLLVAWMVALVSPGPDFLAVLRVSVARSRRAGMLVAAGVVTGQACWALAALAGLTALVARYEQLYLVLRLAGAAFLIVYGLTTLRSAWRRAPEQPGAGAEAPRSGWRSWRLGLLTNLANPKALVFYGALFASLLPPDVDTAGQAEVVTIMLGTGLAWFVLVAAMASVPAAVAGYRKARRAVDAVTGGLFVALGAALARPAA</sequence>
<feature type="transmembrane region" description="Helical" evidence="6">
    <location>
        <begin position="117"/>
        <end position="138"/>
    </location>
</feature>
<comment type="caution">
    <text evidence="7">The sequence shown here is derived from an EMBL/GenBank/DDBJ whole genome shotgun (WGS) entry which is preliminary data.</text>
</comment>
<keyword evidence="8" id="KW-1185">Reference proteome</keyword>
<gene>
    <name evidence="7" type="ORF">GCM10023321_05380</name>
</gene>
<keyword evidence="2" id="KW-1003">Cell membrane</keyword>
<accession>A0ABP9PLB2</accession>
<reference evidence="8" key="1">
    <citation type="journal article" date="2019" name="Int. J. Syst. Evol. Microbiol.">
        <title>The Global Catalogue of Microorganisms (GCM) 10K type strain sequencing project: providing services to taxonomists for standard genome sequencing and annotation.</title>
        <authorList>
            <consortium name="The Broad Institute Genomics Platform"/>
            <consortium name="The Broad Institute Genome Sequencing Center for Infectious Disease"/>
            <person name="Wu L."/>
            <person name="Ma J."/>
        </authorList>
    </citation>
    <scope>NUCLEOTIDE SEQUENCE [LARGE SCALE GENOMIC DNA]</scope>
    <source>
        <strain evidence="8">JCM 18303</strain>
    </source>
</reference>
<evidence type="ECO:0000256" key="3">
    <source>
        <dbReference type="ARBA" id="ARBA00022692"/>
    </source>
</evidence>
<feature type="transmembrane region" description="Helical" evidence="6">
    <location>
        <begin position="150"/>
        <end position="171"/>
    </location>
</feature>
<evidence type="ECO:0000256" key="4">
    <source>
        <dbReference type="ARBA" id="ARBA00022989"/>
    </source>
</evidence>
<proteinExistence type="predicted"/>
<evidence type="ECO:0000256" key="1">
    <source>
        <dbReference type="ARBA" id="ARBA00004651"/>
    </source>
</evidence>